<protein>
    <recommendedName>
        <fullName evidence="1">F-box domain-containing protein</fullName>
    </recommendedName>
</protein>
<keyword evidence="3" id="KW-1185">Reference proteome</keyword>
<feature type="domain" description="F-box" evidence="1">
    <location>
        <begin position="108"/>
        <end position="146"/>
    </location>
</feature>
<dbReference type="EMBL" id="SDRB02011002">
    <property type="protein sequence ID" value="THG03245.1"/>
    <property type="molecule type" value="Genomic_DNA"/>
</dbReference>
<dbReference type="InterPro" id="IPR055290">
    <property type="entry name" value="At3g26010-like"/>
</dbReference>
<proteinExistence type="predicted"/>
<dbReference type="Pfam" id="PF00646">
    <property type="entry name" value="F-box"/>
    <property type="match status" value="1"/>
</dbReference>
<organism evidence="2 3">
    <name type="scientific">Camellia sinensis var. sinensis</name>
    <name type="common">China tea</name>
    <dbReference type="NCBI Taxonomy" id="542762"/>
    <lineage>
        <taxon>Eukaryota</taxon>
        <taxon>Viridiplantae</taxon>
        <taxon>Streptophyta</taxon>
        <taxon>Embryophyta</taxon>
        <taxon>Tracheophyta</taxon>
        <taxon>Spermatophyta</taxon>
        <taxon>Magnoliopsida</taxon>
        <taxon>eudicotyledons</taxon>
        <taxon>Gunneridae</taxon>
        <taxon>Pentapetalae</taxon>
        <taxon>asterids</taxon>
        <taxon>Ericales</taxon>
        <taxon>Theaceae</taxon>
        <taxon>Camellia</taxon>
    </lineage>
</organism>
<reference evidence="2 3" key="1">
    <citation type="journal article" date="2018" name="Proc. Natl. Acad. Sci. U.S.A.">
        <title>Draft genome sequence of Camellia sinensis var. sinensis provides insights into the evolution of the tea genome and tea quality.</title>
        <authorList>
            <person name="Wei C."/>
            <person name="Yang H."/>
            <person name="Wang S."/>
            <person name="Zhao J."/>
            <person name="Liu C."/>
            <person name="Gao L."/>
            <person name="Xia E."/>
            <person name="Lu Y."/>
            <person name="Tai Y."/>
            <person name="She G."/>
            <person name="Sun J."/>
            <person name="Cao H."/>
            <person name="Tong W."/>
            <person name="Gao Q."/>
            <person name="Li Y."/>
            <person name="Deng W."/>
            <person name="Jiang X."/>
            <person name="Wang W."/>
            <person name="Chen Q."/>
            <person name="Zhang S."/>
            <person name="Li H."/>
            <person name="Wu J."/>
            <person name="Wang P."/>
            <person name="Li P."/>
            <person name="Shi C."/>
            <person name="Zheng F."/>
            <person name="Jian J."/>
            <person name="Huang B."/>
            <person name="Shan D."/>
            <person name="Shi M."/>
            <person name="Fang C."/>
            <person name="Yue Y."/>
            <person name="Li F."/>
            <person name="Li D."/>
            <person name="Wei S."/>
            <person name="Han B."/>
            <person name="Jiang C."/>
            <person name="Yin Y."/>
            <person name="Xia T."/>
            <person name="Zhang Z."/>
            <person name="Bennetzen J.L."/>
            <person name="Zhao S."/>
            <person name="Wan X."/>
        </authorList>
    </citation>
    <scope>NUCLEOTIDE SEQUENCE [LARGE SCALE GENOMIC DNA]</scope>
    <source>
        <strain evidence="3">cv. Shuchazao</strain>
        <tissue evidence="2">Leaf</tissue>
    </source>
</reference>
<dbReference type="AlphaFoldDB" id="A0A4S4DK61"/>
<dbReference type="PANTHER" id="PTHR35546:SF130">
    <property type="entry name" value="EXPRESSED PROTEIN"/>
    <property type="match status" value="1"/>
</dbReference>
<dbReference type="STRING" id="542762.A0A4S4DK61"/>
<comment type="caution">
    <text evidence="2">The sequence shown here is derived from an EMBL/GenBank/DDBJ whole genome shotgun (WGS) entry which is preliminary data.</text>
</comment>
<accession>A0A4S4DK61</accession>
<dbReference type="Proteomes" id="UP000306102">
    <property type="component" value="Unassembled WGS sequence"/>
</dbReference>
<evidence type="ECO:0000313" key="2">
    <source>
        <dbReference type="EMBL" id="THG03245.1"/>
    </source>
</evidence>
<dbReference type="SMART" id="SM00256">
    <property type="entry name" value="FBOX"/>
    <property type="match status" value="1"/>
</dbReference>
<evidence type="ECO:0000259" key="1">
    <source>
        <dbReference type="SMART" id="SM00256"/>
    </source>
</evidence>
<evidence type="ECO:0000313" key="3">
    <source>
        <dbReference type="Proteomes" id="UP000306102"/>
    </source>
</evidence>
<sequence length="437" mass="50349">MVSQTANNSDDDDNYNIIDRNYNSTILSARSSSLADLNFSGKDIKFEFALFMMAFVKDIEFQIFFAKGFCGYAKMTKKAYSKRRRKAIIDSTSSERSPASEEVIASNEDLLTEILLRLPAKSLIRFKSVSKNWLHLISDSHFAVNHSRRIRNSSMISGLFFYYDYSHTEPHCVSLHAHPNCNLPTLSFLNVKFTLLPQLDFPCLSHESLGVYLAFDPSKSPHYKVVFFRPCYQFDIYSSETASWKQITVSECEPLRDCLEGVFWNGAIHWLSHEDVHFRFDVDEEKLIKTHNPPSPKILSVDKTRYFGECGGHLLLIQMRLRNAMGFKILEMDRVSFHWIVKCGVNLRPLISVFPEIDIDARSRRYKFRVLCVVTGVSENDFALVLATAGKVVYYDLKCKTSRVLLDHIPLLNFHASIFQRFLCSHTYKFVESLSPI</sequence>
<dbReference type="CDD" id="cd22157">
    <property type="entry name" value="F-box_AtFBW1-like"/>
    <property type="match status" value="1"/>
</dbReference>
<gene>
    <name evidence="2" type="ORF">TEA_008113</name>
</gene>
<name>A0A4S4DK61_CAMSN</name>
<dbReference type="Gene3D" id="1.20.1280.50">
    <property type="match status" value="1"/>
</dbReference>
<dbReference type="InterPro" id="IPR036047">
    <property type="entry name" value="F-box-like_dom_sf"/>
</dbReference>
<dbReference type="InterPro" id="IPR001810">
    <property type="entry name" value="F-box_dom"/>
</dbReference>
<dbReference type="PANTHER" id="PTHR35546">
    <property type="entry name" value="F-BOX PROTEIN INTERACTION DOMAIN PROTEIN-RELATED"/>
    <property type="match status" value="1"/>
</dbReference>
<dbReference type="SUPFAM" id="SSF81383">
    <property type="entry name" value="F-box domain"/>
    <property type="match status" value="1"/>
</dbReference>